<dbReference type="Pfam" id="PF12625">
    <property type="entry name" value="Arabinose_bd"/>
    <property type="match status" value="1"/>
</dbReference>
<dbReference type="GO" id="GO:0005829">
    <property type="term" value="C:cytosol"/>
    <property type="evidence" value="ECO:0007669"/>
    <property type="project" value="TreeGrafter"/>
</dbReference>
<dbReference type="Pfam" id="PF12833">
    <property type="entry name" value="HTH_18"/>
    <property type="match status" value="1"/>
</dbReference>
<organism evidence="5 6">
    <name type="scientific">Shimia haliotis</name>
    <dbReference type="NCBI Taxonomy" id="1280847"/>
    <lineage>
        <taxon>Bacteria</taxon>
        <taxon>Pseudomonadati</taxon>
        <taxon>Pseudomonadota</taxon>
        <taxon>Alphaproteobacteria</taxon>
        <taxon>Rhodobacterales</taxon>
        <taxon>Roseobacteraceae</taxon>
    </lineage>
</organism>
<evidence type="ECO:0000259" key="4">
    <source>
        <dbReference type="PROSITE" id="PS01124"/>
    </source>
</evidence>
<dbReference type="GO" id="GO:0003700">
    <property type="term" value="F:DNA-binding transcription factor activity"/>
    <property type="evidence" value="ECO:0007669"/>
    <property type="project" value="InterPro"/>
</dbReference>
<feature type="domain" description="HTH araC/xylS-type" evidence="4">
    <location>
        <begin position="238"/>
        <end position="336"/>
    </location>
</feature>
<keyword evidence="6" id="KW-1185">Reference proteome</keyword>
<evidence type="ECO:0000313" key="5">
    <source>
        <dbReference type="EMBL" id="SFK49281.1"/>
    </source>
</evidence>
<dbReference type="STRING" id="1280847.SAMN04488036_10164"/>
<dbReference type="RefSeq" id="WP_093318860.1">
    <property type="nucleotide sequence ID" value="NZ_FOSZ01000001.1"/>
</dbReference>
<dbReference type="AlphaFoldDB" id="A0A1I4A008"/>
<dbReference type="OrthoDB" id="9805730at2"/>
<dbReference type="PROSITE" id="PS01124">
    <property type="entry name" value="HTH_ARAC_FAMILY_2"/>
    <property type="match status" value="1"/>
</dbReference>
<evidence type="ECO:0000256" key="1">
    <source>
        <dbReference type="ARBA" id="ARBA00023015"/>
    </source>
</evidence>
<dbReference type="Proteomes" id="UP000198851">
    <property type="component" value="Unassembled WGS sequence"/>
</dbReference>
<keyword evidence="3" id="KW-0804">Transcription</keyword>
<protein>
    <submittedName>
        <fullName evidence="5">Helix-turn-helix domain-containing protein</fullName>
    </submittedName>
</protein>
<reference evidence="6" key="1">
    <citation type="submission" date="2016-10" db="EMBL/GenBank/DDBJ databases">
        <authorList>
            <person name="Varghese N."/>
            <person name="Submissions S."/>
        </authorList>
    </citation>
    <scope>NUCLEOTIDE SEQUENCE [LARGE SCALE GENOMIC DNA]</scope>
    <source>
        <strain evidence="6">DSM 28453</strain>
    </source>
</reference>
<dbReference type="SMART" id="SM00342">
    <property type="entry name" value="HTH_ARAC"/>
    <property type="match status" value="1"/>
</dbReference>
<dbReference type="InterPro" id="IPR018060">
    <property type="entry name" value="HTH_AraC"/>
</dbReference>
<accession>A0A1I4A008</accession>
<keyword evidence="1" id="KW-0805">Transcription regulation</keyword>
<evidence type="ECO:0000256" key="3">
    <source>
        <dbReference type="ARBA" id="ARBA00023163"/>
    </source>
</evidence>
<proteinExistence type="predicted"/>
<name>A0A1I4A008_9RHOB</name>
<dbReference type="EMBL" id="FOSZ01000001">
    <property type="protein sequence ID" value="SFK49281.1"/>
    <property type="molecule type" value="Genomic_DNA"/>
</dbReference>
<evidence type="ECO:0000313" key="6">
    <source>
        <dbReference type="Proteomes" id="UP000198851"/>
    </source>
</evidence>
<dbReference type="PANTHER" id="PTHR47894:SF1">
    <property type="entry name" value="HTH-TYPE TRANSCRIPTIONAL REGULATOR VQSM"/>
    <property type="match status" value="1"/>
</dbReference>
<gene>
    <name evidence="5" type="ORF">SAMN04488036_10164</name>
</gene>
<evidence type="ECO:0000256" key="2">
    <source>
        <dbReference type="ARBA" id="ARBA00023125"/>
    </source>
</evidence>
<dbReference type="GO" id="GO:0000976">
    <property type="term" value="F:transcription cis-regulatory region binding"/>
    <property type="evidence" value="ECO:0007669"/>
    <property type="project" value="TreeGrafter"/>
</dbReference>
<sequence length="337" mass="37922">MSEQQFLHLAAITRDFSQHLISLGFTEQQVLGGTGITLEQITPPEAMAPFVATAEIFNRGVALTGDDLVHLKWAQERRLKRLGLIGYLGRTSPTLLDMLENMQRYQRTISEAIEVDLSELRSKGFYRWSNIVPATVDCSFFVEAQVAQLLSGLRFIMPRQFTPVRLSFAHHRAKNKEAFAKTFGCPVTFDAHDNEIDFHLSDLDTPLTTSDTALYHILRRHCDLVLAQTPNSRTDIRVQVEGKIADRLSTGQANIETVARDLGMSSRTLARRLGELDTTYQKVLSNLRQALAERYLKDGAMTQAEIAFLLGYSDVSSFAAAFKRWTGHSPGEKRRMT</sequence>
<dbReference type="InterPro" id="IPR009057">
    <property type="entry name" value="Homeodomain-like_sf"/>
</dbReference>
<dbReference type="InterPro" id="IPR032687">
    <property type="entry name" value="AraC-type_N"/>
</dbReference>
<keyword evidence="2" id="KW-0238">DNA-binding</keyword>
<dbReference type="PANTHER" id="PTHR47894">
    <property type="entry name" value="HTH-TYPE TRANSCRIPTIONAL REGULATOR GADX"/>
    <property type="match status" value="1"/>
</dbReference>
<dbReference type="Gene3D" id="1.10.10.60">
    <property type="entry name" value="Homeodomain-like"/>
    <property type="match status" value="1"/>
</dbReference>
<dbReference type="SUPFAM" id="SSF46689">
    <property type="entry name" value="Homeodomain-like"/>
    <property type="match status" value="1"/>
</dbReference>